<accession>A0A915IL23</accession>
<reference evidence="2" key="1">
    <citation type="submission" date="2022-11" db="UniProtKB">
        <authorList>
            <consortium name="WormBaseParasite"/>
        </authorList>
    </citation>
    <scope>IDENTIFICATION</scope>
</reference>
<organism evidence="1 2">
    <name type="scientific">Romanomermis culicivorax</name>
    <name type="common">Nematode worm</name>
    <dbReference type="NCBI Taxonomy" id="13658"/>
    <lineage>
        <taxon>Eukaryota</taxon>
        <taxon>Metazoa</taxon>
        <taxon>Ecdysozoa</taxon>
        <taxon>Nematoda</taxon>
        <taxon>Enoplea</taxon>
        <taxon>Dorylaimia</taxon>
        <taxon>Mermithida</taxon>
        <taxon>Mermithoidea</taxon>
        <taxon>Mermithidae</taxon>
        <taxon>Romanomermis</taxon>
    </lineage>
</organism>
<sequence length="1659" mass="191289">MTSTELIEDFLTGPADLKITDSSIDFNFFVNDLSSPKTRLTTNLKKFFAENSLISPTGDHRLFFTYFFLGSFLTTPYTGWLEYHNIQNMLIKIHAKDNVIKLIFPMTLSSNDITLCLRSVILSDEKPLEITKIKDYEFTHSDLLEIMHHYKIGFDALTKIKFNWKIFKTFQSNQQDSNLEIFWAEILDHKIPIKMLDTLKIFANFRRQYPEGSFRLLPDRFHIIGHVSSTEMDVFLAPFKNLFLSDRSQIRESQIMSENLVRNFHHIVHNKYGAQFFGRVANPEGAAGYMVGSVVMNMQNRFQILPQCMTGDLFSLILMPKVEIGQTTFHTPVILQVVDDHSSPFALAQLDNEGDNFLPSMLTKSRKAVVTIVNFQNPNFMTTSRTMAINHLLLPRLAKYFQFFSDNLDKERFETFLEHELKNVFYQMETKDFDRISSYLLGQLCLPSGNDVTKYVYQFDGEHLRENIRSFIIKVDGHHLAINLVNDHTKVQFFLENPKRMYMTPKFLFTLTNMIHVDVILAHGQVQVDIPDYPIEKATFYYGQTFEIQTMNPVDFFQMRESTTFRTLDSLLNNLESKKAFLKGILSKDYITLPDEYSLDNRAVSLLSIDDDSSTIIPAMIKKQASNMDHHFSSSDPQSISVKIISGRGLPLPKSIYDVNFESGQTTVNLNQDFYERTLSSSNQVCLGKNRIKRRGYYKQNLAHESCPLTWEEMDELANDEKFDTFIKKYQNEPEKAKNIFRFLSENQINLAKFVFGSYAGQLLDFLHEKRLLQKLTTAGKISSLATLGVMYKNIASDLYRGDYKGAILALSLVAGSHLMERGLNFLQEKKGIFRFPLANSFFKNSRPFLRRFASGFNIYFLFQSISQYSKTKDKSALVGVVESSTFFLIDAAEISLELAGLETALAIVGPIGAVVGAVVFVGAEVYMVHEKLDRVDKILHLTMGEKFFEGIFTFFTGDVENLVKDYASEKEINNRLMENGQNFLENQTQYANYIFPIYSSSHGVLNLDDQNVILLDKQTRVIWPNTKPDGDLLCFTSEKSERQIHKKDETFFHEMSQGLHDFWLILSKPFRSRPYGRLSFVCNNAMGLKMVGSRRNGTLIDLKNGEDFVRASTSGDHTYLIGDGDKSVIGSGDGDFFVFLGDKTFGHFQGAGGENVADFSNYARNYTEKLNLNAQDNLLTVQNGLFLWNITKINGRTAKPDDFFSSCTVEYYDGMGGSDDGKFMDTIHVPSELCSYNLDLIIRSHTVVYNHAYYGRFRYIFRINQGNASIRVDSTTSSENQFLFTEYEIHELQYIMFKNQKSILFAFASMNIELYNINEKCTIYFKNGYNMIISGGRLIQVYQKSNDSIPNLIDQLFPLSIRLGVNFNIRKFDTEESILISSRHDHAKKILSHNHQISTILHNDPFRISHLVACSTNDVFNIQYPKNATNFPKVYLYFPLKKIHHATINLMLQKENFEINIKTVDDQHLIMEIRNKSTEITSLIIKNITVRKIYKRITVVSTNPMRISYDKILCKNETPCLVPRKIILHPNDTPYLLMDKNHIEPNLEIKVAYSIDGYYLLSNENDVILFMYNTSLNSTNLIIFKDFYDIRDPDQVDISMKFENEYFKMTWNNTRPRALKNLQEMIHELEISSEKKLNDLVNRYFRSPEVLKMENVVG</sequence>
<name>A0A915IL23_ROMCU</name>
<proteinExistence type="predicted"/>
<dbReference type="Proteomes" id="UP000887565">
    <property type="component" value="Unplaced"/>
</dbReference>
<evidence type="ECO:0000313" key="2">
    <source>
        <dbReference type="WBParaSite" id="nRc.2.0.1.t14118-RA"/>
    </source>
</evidence>
<evidence type="ECO:0000313" key="1">
    <source>
        <dbReference type="Proteomes" id="UP000887565"/>
    </source>
</evidence>
<protein>
    <submittedName>
        <fullName evidence="2">Uncharacterized protein</fullName>
    </submittedName>
</protein>
<keyword evidence="1" id="KW-1185">Reference proteome</keyword>
<dbReference type="WBParaSite" id="nRc.2.0.1.t14118-RA">
    <property type="protein sequence ID" value="nRc.2.0.1.t14118-RA"/>
    <property type="gene ID" value="nRc.2.0.1.g14118"/>
</dbReference>